<comment type="caution">
    <text evidence="9">The sequence shown here is derived from an EMBL/GenBank/DDBJ whole genome shotgun (WGS) entry which is preliminary data.</text>
</comment>
<keyword evidence="5" id="KW-0963">Cytoplasm</keyword>
<reference evidence="9 10" key="1">
    <citation type="journal article" date="2019" name="Nat. Microbiol.">
        <title>Mediterranean grassland soil C-N compound turnover is dependent on rainfall and depth, and is mediated by genomically divergent microorganisms.</title>
        <authorList>
            <person name="Diamond S."/>
            <person name="Andeer P.F."/>
            <person name="Li Z."/>
            <person name="Crits-Christoph A."/>
            <person name="Burstein D."/>
            <person name="Anantharaman K."/>
            <person name="Lane K.R."/>
            <person name="Thomas B.C."/>
            <person name="Pan C."/>
            <person name="Northen T.R."/>
            <person name="Banfield J.F."/>
        </authorList>
    </citation>
    <scope>NUCLEOTIDE SEQUENCE [LARGE SCALE GENOMIC DNA]</scope>
    <source>
        <strain evidence="9">WS_3</strain>
    </source>
</reference>
<comment type="function">
    <text evidence="5 6">Associates with the EF-Tu.GDP complex and induces the exchange of GDP to GTP. It remains bound to the aminoacyl-tRNA.EF-Tu.GTP complex up to the GTP hydrolysis stage on the ribosome.</text>
</comment>
<dbReference type="PROSITE" id="PS01126">
    <property type="entry name" value="EF_TS_1"/>
    <property type="match status" value="1"/>
</dbReference>
<evidence type="ECO:0000313" key="10">
    <source>
        <dbReference type="Proteomes" id="UP000320184"/>
    </source>
</evidence>
<dbReference type="CDD" id="cd14275">
    <property type="entry name" value="UBA_EF-Ts"/>
    <property type="match status" value="1"/>
</dbReference>
<evidence type="ECO:0000256" key="2">
    <source>
        <dbReference type="ARBA" id="ARBA00016956"/>
    </source>
</evidence>
<dbReference type="PROSITE" id="PS01127">
    <property type="entry name" value="EF_TS_2"/>
    <property type="match status" value="1"/>
</dbReference>
<dbReference type="GO" id="GO:0005737">
    <property type="term" value="C:cytoplasm"/>
    <property type="evidence" value="ECO:0007669"/>
    <property type="project" value="UniProtKB-SubCell"/>
</dbReference>
<comment type="similarity">
    <text evidence="1 5 6">Belongs to the EF-Ts family.</text>
</comment>
<dbReference type="InterPro" id="IPR036402">
    <property type="entry name" value="EF-Ts_dimer_sf"/>
</dbReference>
<dbReference type="SUPFAM" id="SSF54713">
    <property type="entry name" value="Elongation factor Ts (EF-Ts), dimerisation domain"/>
    <property type="match status" value="1"/>
</dbReference>
<feature type="domain" description="Translation elongation factor EFTs/EF1B dimerisation" evidence="8">
    <location>
        <begin position="50"/>
        <end position="197"/>
    </location>
</feature>
<keyword evidence="3 5" id="KW-0251">Elongation factor</keyword>
<keyword evidence="4 5" id="KW-0648">Protein biosynthesis</keyword>
<comment type="subcellular location">
    <subcellularLocation>
        <location evidence="5 7">Cytoplasm</location>
    </subcellularLocation>
</comment>
<dbReference type="SUPFAM" id="SSF46934">
    <property type="entry name" value="UBA-like"/>
    <property type="match status" value="1"/>
</dbReference>
<dbReference type="Proteomes" id="UP000320184">
    <property type="component" value="Unassembled WGS sequence"/>
</dbReference>
<dbReference type="Pfam" id="PF00889">
    <property type="entry name" value="EF_TS"/>
    <property type="match status" value="1"/>
</dbReference>
<evidence type="ECO:0000256" key="5">
    <source>
        <dbReference type="HAMAP-Rule" id="MF_00050"/>
    </source>
</evidence>
<organism evidence="9 10">
    <name type="scientific">Eiseniibacteriota bacterium</name>
    <dbReference type="NCBI Taxonomy" id="2212470"/>
    <lineage>
        <taxon>Bacteria</taxon>
        <taxon>Candidatus Eiseniibacteriota</taxon>
    </lineage>
</organism>
<dbReference type="FunFam" id="1.10.8.10:FF:000001">
    <property type="entry name" value="Elongation factor Ts"/>
    <property type="match status" value="1"/>
</dbReference>
<dbReference type="AlphaFoldDB" id="A0A538SLB4"/>
<evidence type="ECO:0000259" key="8">
    <source>
        <dbReference type="Pfam" id="PF00889"/>
    </source>
</evidence>
<evidence type="ECO:0000256" key="6">
    <source>
        <dbReference type="RuleBase" id="RU000642"/>
    </source>
</evidence>
<gene>
    <name evidence="5 9" type="primary">tsf</name>
    <name evidence="9" type="ORF">E6K73_03600</name>
</gene>
<dbReference type="PANTHER" id="PTHR11741">
    <property type="entry name" value="ELONGATION FACTOR TS"/>
    <property type="match status" value="1"/>
</dbReference>
<dbReference type="Gene3D" id="1.10.8.10">
    <property type="entry name" value="DNA helicase RuvA subunit, C-terminal domain"/>
    <property type="match status" value="1"/>
</dbReference>
<feature type="region of interest" description="Involved in Mg(2+) ion dislocation from EF-Tu" evidence="5">
    <location>
        <begin position="81"/>
        <end position="84"/>
    </location>
</feature>
<dbReference type="GO" id="GO:0003746">
    <property type="term" value="F:translation elongation factor activity"/>
    <property type="evidence" value="ECO:0007669"/>
    <property type="project" value="UniProtKB-UniRule"/>
</dbReference>
<evidence type="ECO:0000256" key="4">
    <source>
        <dbReference type="ARBA" id="ARBA00022917"/>
    </source>
</evidence>
<sequence length="198" mass="21856">MTVTAEQVRQLREQTGAGMMECKKALMDAAGDVTKAVEMLRKSGVARAETRAGRTASEGLVDSYIHPGNRVGVLIEVNCETDFVARTPEFQELVRNLAMQVAAAGAEYLRREDVPPERAAAEREIYAAQLAGQGKPPAIVDKIVQGRLDKFFSEICLLEQPYIRDDKITVSDLITQAAAKTGENVVVRRFTRYRLGQE</sequence>
<dbReference type="Gene3D" id="3.30.479.20">
    <property type="entry name" value="Elongation factor Ts, dimerisation domain"/>
    <property type="match status" value="1"/>
</dbReference>
<dbReference type="NCBIfam" id="TIGR00116">
    <property type="entry name" value="tsf"/>
    <property type="match status" value="1"/>
</dbReference>
<evidence type="ECO:0000256" key="3">
    <source>
        <dbReference type="ARBA" id="ARBA00022768"/>
    </source>
</evidence>
<dbReference type="EMBL" id="VBOT01000041">
    <property type="protein sequence ID" value="TMQ52168.1"/>
    <property type="molecule type" value="Genomic_DNA"/>
</dbReference>
<name>A0A538SLB4_UNCEI</name>
<protein>
    <recommendedName>
        <fullName evidence="2 5">Elongation factor Ts</fullName>
        <shortName evidence="5">EF-Ts</shortName>
    </recommendedName>
</protein>
<dbReference type="HAMAP" id="MF_00050">
    <property type="entry name" value="EF_Ts"/>
    <property type="match status" value="1"/>
</dbReference>
<dbReference type="InterPro" id="IPR018101">
    <property type="entry name" value="Transl_elong_Ts_CS"/>
</dbReference>
<evidence type="ECO:0000313" key="9">
    <source>
        <dbReference type="EMBL" id="TMQ52168.1"/>
    </source>
</evidence>
<dbReference type="InterPro" id="IPR009060">
    <property type="entry name" value="UBA-like_sf"/>
</dbReference>
<proteinExistence type="inferred from homology"/>
<dbReference type="Gene3D" id="1.10.286.20">
    <property type="match status" value="1"/>
</dbReference>
<dbReference type="FunFam" id="1.10.286.20:FF:000001">
    <property type="entry name" value="Elongation factor Ts"/>
    <property type="match status" value="1"/>
</dbReference>
<evidence type="ECO:0000256" key="7">
    <source>
        <dbReference type="RuleBase" id="RU000643"/>
    </source>
</evidence>
<dbReference type="PANTHER" id="PTHR11741:SF0">
    <property type="entry name" value="ELONGATION FACTOR TS, MITOCHONDRIAL"/>
    <property type="match status" value="1"/>
</dbReference>
<dbReference type="InterPro" id="IPR014039">
    <property type="entry name" value="Transl_elong_EFTs/EF1B_dimer"/>
</dbReference>
<dbReference type="InterPro" id="IPR001816">
    <property type="entry name" value="Transl_elong_EFTs/EF1B"/>
</dbReference>
<accession>A0A538SLB4</accession>
<evidence type="ECO:0000256" key="1">
    <source>
        <dbReference type="ARBA" id="ARBA00005532"/>
    </source>
</evidence>